<keyword evidence="2" id="KW-0812">Transmembrane</keyword>
<feature type="transmembrane region" description="Helical" evidence="2">
    <location>
        <begin position="85"/>
        <end position="104"/>
    </location>
</feature>
<feature type="transmembrane region" description="Helical" evidence="2">
    <location>
        <begin position="303"/>
        <end position="321"/>
    </location>
</feature>
<name>A0A7W7SWA8_9ACTN</name>
<feature type="transmembrane region" description="Helical" evidence="2">
    <location>
        <begin position="272"/>
        <end position="291"/>
    </location>
</feature>
<comment type="caution">
    <text evidence="3">The sequence shown here is derived from an EMBL/GenBank/DDBJ whole genome shotgun (WGS) entry which is preliminary data.</text>
</comment>
<feature type="transmembrane region" description="Helical" evidence="2">
    <location>
        <begin position="469"/>
        <end position="488"/>
    </location>
</feature>
<dbReference type="EMBL" id="JACHJW010000001">
    <property type="protein sequence ID" value="MBB4962124.1"/>
    <property type="molecule type" value="Genomic_DNA"/>
</dbReference>
<dbReference type="RefSeq" id="WP_184538122.1">
    <property type="nucleotide sequence ID" value="NZ_JACHJW010000001.1"/>
</dbReference>
<dbReference type="AlphaFoldDB" id="A0A7W7SWA8"/>
<keyword evidence="2" id="KW-1133">Transmembrane helix</keyword>
<feature type="transmembrane region" description="Helical" evidence="2">
    <location>
        <begin position="244"/>
        <end position="266"/>
    </location>
</feature>
<sequence length="669" mass="70738">MNADIFTDRRADGADTGPVPSKAAESRPSSGIPRWGLVAVLLLASWAVPAGAYAVHAAWLLPPLVLIGTASLLRGGRTLLDRLMLATGLLIGMICAVGLLFSIWPWGLHPVPVSGAAFTVLLAVAVLTGRRPAFPRPSWTDGLSIGAALLLIGYLSVPYLRASGFTQRLGFVMMGEDNSRHIALFDVIGRMGGYLFVDEAGAREHIFSGLIYYPQGWHLTAALLDGFVRQSGTAPGGSAAVDHYVFWTLAGFGLLALSLIWAAQWVAGQLHALHRLVLVGAAVALCLGTELPRLLVYGYPTEAVGLALTALVAAVAIRPLAGMREQLALMGALLVAIGFVYYLFVFPAGVMVALWLVADRRAVATRRGTLIAVALLTAVLAPLTALLGVLVADQSDALAAGGPAVETAYDTLLGLVAVVGIGLVARSGLGNAIWRRYLAALLVTLGFAFAVWSVNVYSGIKPGYYFGKSTHLGIVLLIIGLGAVIRLLPTPEPATGPTDDSAARLARATVRRWLQPATVAAFATLAIFAGSGVVGWTGGFFRIPDDTTWSRKWVERGFQKRSLAEVVAAAERQFPAVPGTTTLIVDQSAMHGYIDSMFLSAMQGTTGETEPGIYGMKFVEPERTRRILTRLTGPVRLIVAHQAGLDAVNQVLVDDPGLAARVTIVHLAR</sequence>
<feature type="transmembrane region" description="Helical" evidence="2">
    <location>
        <begin position="32"/>
        <end position="48"/>
    </location>
</feature>
<reference evidence="3 4" key="1">
    <citation type="submission" date="2020-08" db="EMBL/GenBank/DDBJ databases">
        <title>Sequencing the genomes of 1000 actinobacteria strains.</title>
        <authorList>
            <person name="Klenk H.-P."/>
        </authorList>
    </citation>
    <scope>NUCLEOTIDE SEQUENCE [LARGE SCALE GENOMIC DNA]</scope>
    <source>
        <strain evidence="3 4">DSM 45886</strain>
    </source>
</reference>
<evidence type="ECO:0000313" key="4">
    <source>
        <dbReference type="Proteomes" id="UP000578819"/>
    </source>
</evidence>
<keyword evidence="2" id="KW-0472">Membrane</keyword>
<keyword evidence="4" id="KW-1185">Reference proteome</keyword>
<proteinExistence type="predicted"/>
<gene>
    <name evidence="3" type="ORF">FHR38_005857</name>
</gene>
<feature type="compositionally biased region" description="Basic and acidic residues" evidence="1">
    <location>
        <begin position="1"/>
        <end position="13"/>
    </location>
</feature>
<feature type="transmembrane region" description="Helical" evidence="2">
    <location>
        <begin position="407"/>
        <end position="425"/>
    </location>
</feature>
<feature type="transmembrane region" description="Helical" evidence="2">
    <location>
        <begin position="139"/>
        <end position="160"/>
    </location>
</feature>
<feature type="transmembrane region" description="Helical" evidence="2">
    <location>
        <begin position="327"/>
        <end position="358"/>
    </location>
</feature>
<feature type="transmembrane region" description="Helical" evidence="2">
    <location>
        <begin position="110"/>
        <end position="127"/>
    </location>
</feature>
<evidence type="ECO:0000256" key="1">
    <source>
        <dbReference type="SAM" id="MobiDB-lite"/>
    </source>
</evidence>
<evidence type="ECO:0000313" key="3">
    <source>
        <dbReference type="EMBL" id="MBB4962124.1"/>
    </source>
</evidence>
<feature type="region of interest" description="Disordered" evidence="1">
    <location>
        <begin position="1"/>
        <end position="29"/>
    </location>
</feature>
<feature type="transmembrane region" description="Helical" evidence="2">
    <location>
        <begin position="437"/>
        <end position="457"/>
    </location>
</feature>
<evidence type="ECO:0000256" key="2">
    <source>
        <dbReference type="SAM" id="Phobius"/>
    </source>
</evidence>
<feature type="transmembrane region" description="Helical" evidence="2">
    <location>
        <begin position="370"/>
        <end position="392"/>
    </location>
</feature>
<accession>A0A7W7SWA8</accession>
<organism evidence="3 4">
    <name type="scientific">Micromonospora polyrhachis</name>
    <dbReference type="NCBI Taxonomy" id="1282883"/>
    <lineage>
        <taxon>Bacteria</taxon>
        <taxon>Bacillati</taxon>
        <taxon>Actinomycetota</taxon>
        <taxon>Actinomycetes</taxon>
        <taxon>Micromonosporales</taxon>
        <taxon>Micromonosporaceae</taxon>
        <taxon>Micromonospora</taxon>
    </lineage>
</organism>
<feature type="transmembrane region" description="Helical" evidence="2">
    <location>
        <begin position="517"/>
        <end position="541"/>
    </location>
</feature>
<dbReference type="Proteomes" id="UP000578819">
    <property type="component" value="Unassembled WGS sequence"/>
</dbReference>
<protein>
    <submittedName>
        <fullName evidence="3">Uncharacterized protein</fullName>
    </submittedName>
</protein>